<feature type="signal peptide" evidence="1">
    <location>
        <begin position="1"/>
        <end position="23"/>
    </location>
</feature>
<dbReference type="EMBL" id="WBVO01000009">
    <property type="protein sequence ID" value="KAB2808085.1"/>
    <property type="molecule type" value="Genomic_DNA"/>
</dbReference>
<keyword evidence="1" id="KW-0732">Signal</keyword>
<sequence length="515" mass="59108">MSISIKVLLALLFLQASFSDVLAQNPSGLQLEWGAEVDLRMTGYTDIAHIDDQFIYLYNHTVGNGFSSPNWEFVVLYRSSLEVAWKYRGEPRTIEGEPLEIVQVDCVDGVFRILLSHISPETGGMKLHLMEISENGMSQGYLPLAHFSLKYGDDSEKWLISGLEGYRSFDFIYKYIYQEGTDSILEIQRYDKSYNIVRVRVDLIHNLDHTSLVSLLHSDEGEQFLILEYSYDEATHNTLGIYKYDNEGVSISSFIDIPASEWSTHWFNFKNGNLEIGTLAVFDDETAKASIQSVSTTDLELRATDAALVPQVLIERMKERWNLNSPEDSPFIVSNVRNTSDGGSMITFQIQIHDYREDREAMDIFGTHDPELYFIHYMKDFMIVKVTDSSKVQWFSHIPLDQQAYGVPWSTGATFFSDADRQYILLNDDDDNLKSWARTFPNIDFISSMSIRNAKIVLIAIENDGTVYYEHIDDSRDEDSFTFGPNVSIGTTDGEAYLLRYNEKKRLQRLEVRNE</sequence>
<dbReference type="Proteomes" id="UP000468650">
    <property type="component" value="Unassembled WGS sequence"/>
</dbReference>
<organism evidence="2 3">
    <name type="scientific">Phaeocystidibacter luteus</name>
    <dbReference type="NCBI Taxonomy" id="911197"/>
    <lineage>
        <taxon>Bacteria</taxon>
        <taxon>Pseudomonadati</taxon>
        <taxon>Bacteroidota</taxon>
        <taxon>Flavobacteriia</taxon>
        <taxon>Flavobacteriales</taxon>
        <taxon>Phaeocystidibacteraceae</taxon>
        <taxon>Phaeocystidibacter</taxon>
    </lineage>
</organism>
<comment type="caution">
    <text evidence="2">The sequence shown here is derived from an EMBL/GenBank/DDBJ whole genome shotgun (WGS) entry which is preliminary data.</text>
</comment>
<protein>
    <submittedName>
        <fullName evidence="2">Uncharacterized protein</fullName>
    </submittedName>
</protein>
<evidence type="ECO:0000313" key="2">
    <source>
        <dbReference type="EMBL" id="KAB2808085.1"/>
    </source>
</evidence>
<proteinExistence type="predicted"/>
<gene>
    <name evidence="2" type="ORF">F8C67_10980</name>
</gene>
<keyword evidence="3" id="KW-1185">Reference proteome</keyword>
<dbReference type="AlphaFoldDB" id="A0A6N6RFJ1"/>
<evidence type="ECO:0000313" key="3">
    <source>
        <dbReference type="Proteomes" id="UP000468650"/>
    </source>
</evidence>
<reference evidence="2 3" key="1">
    <citation type="submission" date="2019-09" db="EMBL/GenBank/DDBJ databases">
        <title>Genomes of family Cryomorphaceae.</title>
        <authorList>
            <person name="Bowman J.P."/>
        </authorList>
    </citation>
    <scope>NUCLEOTIDE SEQUENCE [LARGE SCALE GENOMIC DNA]</scope>
    <source>
        <strain evidence="2 3">LMG 25704</strain>
    </source>
</reference>
<name>A0A6N6RFJ1_9FLAO</name>
<evidence type="ECO:0000256" key="1">
    <source>
        <dbReference type="SAM" id="SignalP"/>
    </source>
</evidence>
<dbReference type="RefSeq" id="WP_151667899.1">
    <property type="nucleotide sequence ID" value="NZ_WBVO01000009.1"/>
</dbReference>
<accession>A0A6N6RFJ1</accession>
<feature type="chain" id="PRO_5027086365" evidence="1">
    <location>
        <begin position="24"/>
        <end position="515"/>
    </location>
</feature>